<evidence type="ECO:0000259" key="8">
    <source>
        <dbReference type="Pfam" id="PF00673"/>
    </source>
</evidence>
<dbReference type="InterPro" id="IPR002132">
    <property type="entry name" value="Ribosomal_uL5"/>
</dbReference>
<dbReference type="FunFam" id="3.30.1440.10:FF:000001">
    <property type="entry name" value="50S ribosomal protein L5"/>
    <property type="match status" value="1"/>
</dbReference>
<name>A0AAV8E638_9POAL</name>
<evidence type="ECO:0000256" key="6">
    <source>
        <dbReference type="SAM" id="MobiDB-lite"/>
    </source>
</evidence>
<reference evidence="9" key="1">
    <citation type="submission" date="2022-08" db="EMBL/GenBank/DDBJ databases">
        <authorList>
            <person name="Marques A."/>
        </authorList>
    </citation>
    <scope>NUCLEOTIDE SEQUENCE</scope>
    <source>
        <strain evidence="9">RhyPub2mFocal</strain>
        <tissue evidence="9">Leaves</tissue>
    </source>
</reference>
<protein>
    <recommendedName>
        <fullName evidence="4">Large ribosomal subunit protein uL5c</fullName>
    </recommendedName>
    <alternativeName>
        <fullName evidence="5">50S ribosomal protein L5, chloroplastic</fullName>
    </alternativeName>
</protein>
<dbReference type="InterPro" id="IPR022803">
    <property type="entry name" value="Ribosomal_uL5_dom_sf"/>
</dbReference>
<evidence type="ECO:0000256" key="1">
    <source>
        <dbReference type="ARBA" id="ARBA00008553"/>
    </source>
</evidence>
<feature type="compositionally biased region" description="Basic residues" evidence="6">
    <location>
        <begin position="255"/>
        <end position="277"/>
    </location>
</feature>
<evidence type="ECO:0000313" key="10">
    <source>
        <dbReference type="Proteomes" id="UP001140206"/>
    </source>
</evidence>
<dbReference type="Pfam" id="PF00281">
    <property type="entry name" value="Ribosomal_L5"/>
    <property type="match status" value="1"/>
</dbReference>
<evidence type="ECO:0000256" key="4">
    <source>
        <dbReference type="ARBA" id="ARBA00035210"/>
    </source>
</evidence>
<dbReference type="GO" id="GO:0003735">
    <property type="term" value="F:structural constituent of ribosome"/>
    <property type="evidence" value="ECO:0007669"/>
    <property type="project" value="InterPro"/>
</dbReference>
<proteinExistence type="inferred from homology"/>
<dbReference type="Gene3D" id="3.30.1440.10">
    <property type="match status" value="1"/>
</dbReference>
<dbReference type="GO" id="GO:0005840">
    <property type="term" value="C:ribosome"/>
    <property type="evidence" value="ECO:0007669"/>
    <property type="project" value="UniProtKB-KW"/>
</dbReference>
<accession>A0AAV8E638</accession>
<comment type="similarity">
    <text evidence="1">Belongs to the universal ribosomal protein uL5 family.</text>
</comment>
<feature type="domain" description="Large ribosomal subunit protein uL5 C-terminal" evidence="8">
    <location>
        <begin position="155"/>
        <end position="245"/>
    </location>
</feature>
<evidence type="ECO:0000256" key="3">
    <source>
        <dbReference type="ARBA" id="ARBA00023274"/>
    </source>
</evidence>
<dbReference type="NCBIfam" id="NF000585">
    <property type="entry name" value="PRK00010.1"/>
    <property type="match status" value="1"/>
</dbReference>
<dbReference type="InterPro" id="IPR020930">
    <property type="entry name" value="Ribosomal_uL5_bac-type"/>
</dbReference>
<evidence type="ECO:0000259" key="7">
    <source>
        <dbReference type="Pfam" id="PF00281"/>
    </source>
</evidence>
<feature type="domain" description="Large ribosomal subunit protein uL5 N-terminal" evidence="7">
    <location>
        <begin position="94"/>
        <end position="150"/>
    </location>
</feature>
<dbReference type="HAMAP" id="MF_01333_B">
    <property type="entry name" value="Ribosomal_uL5_B"/>
    <property type="match status" value="1"/>
</dbReference>
<keyword evidence="2 9" id="KW-0689">Ribosomal protein</keyword>
<dbReference type="InterPro" id="IPR031310">
    <property type="entry name" value="Ribosomal_uL5_N"/>
</dbReference>
<evidence type="ECO:0000256" key="2">
    <source>
        <dbReference type="ARBA" id="ARBA00022980"/>
    </source>
</evidence>
<gene>
    <name evidence="9" type="ORF">LUZ62_058079</name>
</gene>
<dbReference type="SUPFAM" id="SSF55282">
    <property type="entry name" value="RL5-like"/>
    <property type="match status" value="1"/>
</dbReference>
<dbReference type="PANTHER" id="PTHR11994">
    <property type="entry name" value="60S RIBOSOMAL PROTEIN L11-RELATED"/>
    <property type="match status" value="1"/>
</dbReference>
<sequence>MATTAPSINSIHSVHSLLPSPSLRRQAPLLRINTRPQSTTVRAALATAPPPTLTQSPTGIVLIDPEEKEQIHRLKKHYLEKVIPLLIEKFGYTNIHQVPKLEKITVNCGIGDAQQNSKGLDAAMKHMAMITVQRPVKTVAKKSVASFKVREGQTLGIAVTLRKKYMYSFLDRLINLGLPRTVDFQGTNPRSFDGTGNYALGLTDQGAFPELENMGKQRGMDVCIKTTAKTDDEAMALLALMGMPFKEKKDEPVVRKKRMKQHHFLGKKTTMPRKKKK</sequence>
<dbReference type="Pfam" id="PF00673">
    <property type="entry name" value="Ribosomal_L5_C"/>
    <property type="match status" value="1"/>
</dbReference>
<dbReference type="GO" id="GO:0006412">
    <property type="term" value="P:translation"/>
    <property type="evidence" value="ECO:0007669"/>
    <property type="project" value="InterPro"/>
</dbReference>
<dbReference type="Proteomes" id="UP001140206">
    <property type="component" value="Chromosome 3"/>
</dbReference>
<dbReference type="AlphaFoldDB" id="A0AAV8E638"/>
<feature type="region of interest" description="Disordered" evidence="6">
    <location>
        <begin position="253"/>
        <end position="277"/>
    </location>
</feature>
<keyword evidence="10" id="KW-1185">Reference proteome</keyword>
<comment type="caution">
    <text evidence="9">The sequence shown here is derived from an EMBL/GenBank/DDBJ whole genome shotgun (WGS) entry which is preliminary data.</text>
</comment>
<dbReference type="InterPro" id="IPR031309">
    <property type="entry name" value="Ribosomal_uL5_C"/>
</dbReference>
<evidence type="ECO:0000256" key="5">
    <source>
        <dbReference type="ARBA" id="ARBA00035391"/>
    </source>
</evidence>
<dbReference type="GO" id="GO:1990904">
    <property type="term" value="C:ribonucleoprotein complex"/>
    <property type="evidence" value="ECO:0007669"/>
    <property type="project" value="UniProtKB-KW"/>
</dbReference>
<dbReference type="EMBL" id="JAMFTS010000003">
    <property type="protein sequence ID" value="KAJ4773822.1"/>
    <property type="molecule type" value="Genomic_DNA"/>
</dbReference>
<evidence type="ECO:0000313" key="9">
    <source>
        <dbReference type="EMBL" id="KAJ4773822.1"/>
    </source>
</evidence>
<organism evidence="9 10">
    <name type="scientific">Rhynchospora pubera</name>
    <dbReference type="NCBI Taxonomy" id="906938"/>
    <lineage>
        <taxon>Eukaryota</taxon>
        <taxon>Viridiplantae</taxon>
        <taxon>Streptophyta</taxon>
        <taxon>Embryophyta</taxon>
        <taxon>Tracheophyta</taxon>
        <taxon>Spermatophyta</taxon>
        <taxon>Magnoliopsida</taxon>
        <taxon>Liliopsida</taxon>
        <taxon>Poales</taxon>
        <taxon>Cyperaceae</taxon>
        <taxon>Cyperoideae</taxon>
        <taxon>Rhynchosporeae</taxon>
        <taxon>Rhynchospora</taxon>
    </lineage>
</organism>
<keyword evidence="3" id="KW-0687">Ribonucleoprotein</keyword>